<evidence type="ECO:0000259" key="12">
    <source>
        <dbReference type="PROSITE" id="PS50110"/>
    </source>
</evidence>
<dbReference type="PANTHER" id="PTHR43065:SF42">
    <property type="entry name" value="TWO-COMPONENT SENSOR PPRA"/>
    <property type="match status" value="1"/>
</dbReference>
<dbReference type="InterPro" id="IPR036890">
    <property type="entry name" value="HATPase_C_sf"/>
</dbReference>
<evidence type="ECO:0000256" key="5">
    <source>
        <dbReference type="ARBA" id="ARBA00022741"/>
    </source>
</evidence>
<evidence type="ECO:0000256" key="10">
    <source>
        <dbReference type="SAM" id="Phobius"/>
    </source>
</evidence>
<dbReference type="SMART" id="SM00448">
    <property type="entry name" value="REC"/>
    <property type="match status" value="1"/>
</dbReference>
<dbReference type="InterPro" id="IPR036097">
    <property type="entry name" value="HisK_dim/P_sf"/>
</dbReference>
<dbReference type="Gene3D" id="3.30.450.20">
    <property type="entry name" value="PAS domain"/>
    <property type="match status" value="1"/>
</dbReference>
<dbReference type="SMART" id="SM00065">
    <property type="entry name" value="GAF"/>
    <property type="match status" value="1"/>
</dbReference>
<dbReference type="SUPFAM" id="SSF55785">
    <property type="entry name" value="PYP-like sensor domain (PAS domain)"/>
    <property type="match status" value="1"/>
</dbReference>
<dbReference type="EMBL" id="CP047423">
    <property type="protein sequence ID" value="QPD05571.1"/>
    <property type="molecule type" value="Genomic_DNA"/>
</dbReference>
<feature type="transmembrane region" description="Helical" evidence="10">
    <location>
        <begin position="43"/>
        <end position="60"/>
    </location>
</feature>
<evidence type="ECO:0000256" key="1">
    <source>
        <dbReference type="ARBA" id="ARBA00000085"/>
    </source>
</evidence>
<dbReference type="PRINTS" id="PR00344">
    <property type="entry name" value="BCTRLSENSOR"/>
</dbReference>
<dbReference type="GO" id="GO:0006355">
    <property type="term" value="P:regulation of DNA-templated transcription"/>
    <property type="evidence" value="ECO:0007669"/>
    <property type="project" value="InterPro"/>
</dbReference>
<dbReference type="InterPro" id="IPR011006">
    <property type="entry name" value="CheY-like_superfamily"/>
</dbReference>
<feature type="domain" description="PAC" evidence="14">
    <location>
        <begin position="165"/>
        <end position="215"/>
    </location>
</feature>
<dbReference type="InterPro" id="IPR005467">
    <property type="entry name" value="His_kinase_dom"/>
</dbReference>
<dbReference type="SMART" id="SM00387">
    <property type="entry name" value="HATPase_c"/>
    <property type="match status" value="1"/>
</dbReference>
<gene>
    <name evidence="15" type="ORF">Nkreftii_003345</name>
</gene>
<dbReference type="SMART" id="SM00388">
    <property type="entry name" value="HisKA"/>
    <property type="match status" value="1"/>
</dbReference>
<keyword evidence="3 9" id="KW-0597">Phosphoprotein</keyword>
<dbReference type="AlphaFoldDB" id="A0A7S8FH10"/>
<dbReference type="PROSITE" id="PS50112">
    <property type="entry name" value="PAS"/>
    <property type="match status" value="1"/>
</dbReference>
<protein>
    <recommendedName>
        <fullName evidence="2">histidine kinase</fullName>
        <ecNumber evidence="2">2.7.13.3</ecNumber>
    </recommendedName>
</protein>
<dbReference type="InterPro" id="IPR001610">
    <property type="entry name" value="PAC"/>
</dbReference>
<evidence type="ECO:0000259" key="13">
    <source>
        <dbReference type="PROSITE" id="PS50112"/>
    </source>
</evidence>
<dbReference type="InterPro" id="IPR013767">
    <property type="entry name" value="PAS_fold"/>
</dbReference>
<dbReference type="PROSITE" id="PS50110">
    <property type="entry name" value="RESPONSE_REGULATORY"/>
    <property type="match status" value="1"/>
</dbReference>
<dbReference type="Pfam" id="PF00512">
    <property type="entry name" value="HisKA"/>
    <property type="match status" value="1"/>
</dbReference>
<dbReference type="NCBIfam" id="TIGR00229">
    <property type="entry name" value="sensory_box"/>
    <property type="match status" value="1"/>
</dbReference>
<feature type="domain" description="PAS" evidence="13">
    <location>
        <begin position="87"/>
        <end position="158"/>
    </location>
</feature>
<dbReference type="PROSITE" id="PS50113">
    <property type="entry name" value="PAC"/>
    <property type="match status" value="1"/>
</dbReference>
<dbReference type="Gene3D" id="1.10.287.130">
    <property type="match status" value="1"/>
</dbReference>
<dbReference type="InterPro" id="IPR004358">
    <property type="entry name" value="Sig_transdc_His_kin-like_C"/>
</dbReference>
<keyword evidence="10" id="KW-0812">Transmembrane</keyword>
<dbReference type="InterPro" id="IPR003661">
    <property type="entry name" value="HisK_dim/P_dom"/>
</dbReference>
<keyword evidence="4 15" id="KW-0808">Transferase</keyword>
<keyword evidence="7" id="KW-0067">ATP-binding</keyword>
<dbReference type="CDD" id="cd00082">
    <property type="entry name" value="HisKA"/>
    <property type="match status" value="1"/>
</dbReference>
<keyword evidence="10" id="KW-0472">Membrane</keyword>
<evidence type="ECO:0000259" key="14">
    <source>
        <dbReference type="PROSITE" id="PS50113"/>
    </source>
</evidence>
<dbReference type="SUPFAM" id="SSF55874">
    <property type="entry name" value="ATPase domain of HSP90 chaperone/DNA topoisomerase II/histidine kinase"/>
    <property type="match status" value="1"/>
</dbReference>
<dbReference type="InterPro" id="IPR035965">
    <property type="entry name" value="PAS-like_dom_sf"/>
</dbReference>
<dbReference type="InterPro" id="IPR003018">
    <property type="entry name" value="GAF"/>
</dbReference>
<dbReference type="PROSITE" id="PS50109">
    <property type="entry name" value="HIS_KIN"/>
    <property type="match status" value="1"/>
</dbReference>
<evidence type="ECO:0000256" key="7">
    <source>
        <dbReference type="ARBA" id="ARBA00022840"/>
    </source>
</evidence>
<dbReference type="InterPro" id="IPR000700">
    <property type="entry name" value="PAS-assoc_C"/>
</dbReference>
<keyword evidence="6 15" id="KW-0418">Kinase</keyword>
<dbReference type="Pfam" id="PF13185">
    <property type="entry name" value="GAF_2"/>
    <property type="match status" value="1"/>
</dbReference>
<evidence type="ECO:0000256" key="6">
    <source>
        <dbReference type="ARBA" id="ARBA00022777"/>
    </source>
</evidence>
<dbReference type="GO" id="GO:0005524">
    <property type="term" value="F:ATP binding"/>
    <property type="evidence" value="ECO:0007669"/>
    <property type="project" value="UniProtKB-KW"/>
</dbReference>
<feature type="modified residue" description="4-aspartylphosphate" evidence="9">
    <location>
        <position position="701"/>
    </location>
</feature>
<evidence type="ECO:0000256" key="2">
    <source>
        <dbReference type="ARBA" id="ARBA00012438"/>
    </source>
</evidence>
<keyword evidence="10" id="KW-1133">Transmembrane helix</keyword>
<dbReference type="Gene3D" id="3.40.50.2300">
    <property type="match status" value="1"/>
</dbReference>
<keyword evidence="8" id="KW-0902">Two-component regulatory system</keyword>
<dbReference type="CDD" id="cd00130">
    <property type="entry name" value="PAS"/>
    <property type="match status" value="1"/>
</dbReference>
<dbReference type="SMART" id="SM00091">
    <property type="entry name" value="PAS"/>
    <property type="match status" value="1"/>
</dbReference>
<reference evidence="15 16" key="1">
    <citation type="journal article" date="2020" name="ISME J.">
        <title>Enrichment and physiological characterization of a novel comammox Nitrospira indicates ammonium inhibition of complete nitrification.</title>
        <authorList>
            <person name="Sakoula D."/>
            <person name="Koch H."/>
            <person name="Frank J."/>
            <person name="Jetten M.S.M."/>
            <person name="van Kessel M.A.H.J."/>
            <person name="Lucker S."/>
        </authorList>
    </citation>
    <scope>NUCLEOTIDE SEQUENCE [LARGE SCALE GENOMIC DNA]</scope>
    <source>
        <strain evidence="15">Comreactor17</strain>
    </source>
</reference>
<dbReference type="GO" id="GO:0000155">
    <property type="term" value="F:phosphorelay sensor kinase activity"/>
    <property type="evidence" value="ECO:0007669"/>
    <property type="project" value="InterPro"/>
</dbReference>
<proteinExistence type="predicted"/>
<dbReference type="Pfam" id="PF00989">
    <property type="entry name" value="PAS"/>
    <property type="match status" value="1"/>
</dbReference>
<dbReference type="SUPFAM" id="SSF55781">
    <property type="entry name" value="GAF domain-like"/>
    <property type="match status" value="1"/>
</dbReference>
<sequence>MTPSDERRASAARRYEWLTFVMVLITLLSLGVGTYLLGHVERSIVAAVWLPLLVLVLWSTSRLRTEYRQAQQESAWARAAEAALLQSQERNRAIVDTALDGVITIDAAGIVTEWNAQATAIFGWTREEAMGKPLSETIIPERDREAHAQGIREYLKTGVGPVLNRRIEIAARNRDGHEFPVELAVSPARIGETYIFSAFVRDITERRRDERRLASQYAVTRVLSEAVTLEEAVPKIIRAVGESLEWDLGVFWRLDKQSGTLRCLHHWHVAGISADEMIAANQGHGFKAGQGLPGQIWERGEPVWIRDIMVDPTLVRAEVAIRAGLHGGFGFPIRIGGDIEGVIEFFSRQVREPDNELLSMITDLALRIGQFGERARTEEALHQTEAQLRQAQKMEAVGRLAGGVAHDFNNLLTVIRGYSELILSRLTTEDPARREIEEVKKAADRAAGLTSQLLAFSRRQFVTTKIVDLNAVIMNMDGMLRRLLGEDIVDLCVDLDPQLASIKADPGQIEQVIMNLAVNARDAMPTGGQLTIETRNVLVETGSRRDRDIVTLKEGSYALLAIRDTGQGMSEETQSHLFEPFFTTKEKGKGTGLGLSTVYGIVKQSGGTISIESTLGQGTTCKIFFPKVDEASEPVPAVNGSLGKAIGRETILLVEDDPSVRGLVQEALRLSGYEVLVARHGIEALLTGGKHMGPIHLLLTDVAMPQMSGPEVAEKLTGVRPDIKVLYMSGYPDHPVFEQGGFKRDTAFLQKPFTPNVLTQKVREVLDGKKMV</sequence>
<evidence type="ECO:0000256" key="4">
    <source>
        <dbReference type="ARBA" id="ARBA00022679"/>
    </source>
</evidence>
<evidence type="ECO:0000256" key="3">
    <source>
        <dbReference type="ARBA" id="ARBA00022553"/>
    </source>
</evidence>
<dbReference type="InterPro" id="IPR000014">
    <property type="entry name" value="PAS"/>
</dbReference>
<keyword evidence="5" id="KW-0547">Nucleotide-binding</keyword>
<dbReference type="Gene3D" id="3.30.450.40">
    <property type="match status" value="1"/>
</dbReference>
<accession>A0A7S8FH10</accession>
<evidence type="ECO:0000259" key="11">
    <source>
        <dbReference type="PROSITE" id="PS50109"/>
    </source>
</evidence>
<dbReference type="Pfam" id="PF00072">
    <property type="entry name" value="Response_reg"/>
    <property type="match status" value="1"/>
</dbReference>
<dbReference type="InterPro" id="IPR029016">
    <property type="entry name" value="GAF-like_dom_sf"/>
</dbReference>
<comment type="catalytic activity">
    <reaction evidence="1">
        <text>ATP + protein L-histidine = ADP + protein N-phospho-L-histidine.</text>
        <dbReference type="EC" id="2.7.13.3"/>
    </reaction>
</comment>
<evidence type="ECO:0000256" key="9">
    <source>
        <dbReference type="PROSITE-ProRule" id="PRU00169"/>
    </source>
</evidence>
<dbReference type="EC" id="2.7.13.3" evidence="2"/>
<dbReference type="SMART" id="SM00086">
    <property type="entry name" value="PAC"/>
    <property type="match status" value="1"/>
</dbReference>
<dbReference type="InterPro" id="IPR001789">
    <property type="entry name" value="Sig_transdc_resp-reg_receiver"/>
</dbReference>
<evidence type="ECO:0000256" key="8">
    <source>
        <dbReference type="ARBA" id="ARBA00023012"/>
    </source>
</evidence>
<dbReference type="SUPFAM" id="SSF52172">
    <property type="entry name" value="CheY-like"/>
    <property type="match status" value="1"/>
</dbReference>
<feature type="domain" description="Response regulatory" evidence="12">
    <location>
        <begin position="650"/>
        <end position="766"/>
    </location>
</feature>
<dbReference type="Pfam" id="PF02518">
    <property type="entry name" value="HATPase_c"/>
    <property type="match status" value="1"/>
</dbReference>
<dbReference type="Gene3D" id="3.30.565.10">
    <property type="entry name" value="Histidine kinase-like ATPase, C-terminal domain"/>
    <property type="match status" value="1"/>
</dbReference>
<dbReference type="InterPro" id="IPR003594">
    <property type="entry name" value="HATPase_dom"/>
</dbReference>
<feature type="transmembrane region" description="Helical" evidence="10">
    <location>
        <begin position="17"/>
        <end position="37"/>
    </location>
</feature>
<feature type="domain" description="Histidine kinase" evidence="11">
    <location>
        <begin position="403"/>
        <end position="629"/>
    </location>
</feature>
<dbReference type="KEGG" id="nkf:Nkreftii_003345"/>
<evidence type="ECO:0000313" key="15">
    <source>
        <dbReference type="EMBL" id="QPD05571.1"/>
    </source>
</evidence>
<dbReference type="SUPFAM" id="SSF47384">
    <property type="entry name" value="Homodimeric domain of signal transducing histidine kinase"/>
    <property type="match status" value="1"/>
</dbReference>
<name>A0A7S8FH10_9BACT</name>
<dbReference type="Proteomes" id="UP000593737">
    <property type="component" value="Chromosome"/>
</dbReference>
<evidence type="ECO:0000313" key="16">
    <source>
        <dbReference type="Proteomes" id="UP000593737"/>
    </source>
</evidence>
<organism evidence="15 16">
    <name type="scientific">Candidatus Nitrospira kreftii</name>
    <dbReference type="NCBI Taxonomy" id="2652173"/>
    <lineage>
        <taxon>Bacteria</taxon>
        <taxon>Pseudomonadati</taxon>
        <taxon>Nitrospirota</taxon>
        <taxon>Nitrospiria</taxon>
        <taxon>Nitrospirales</taxon>
        <taxon>Nitrospiraceae</taxon>
        <taxon>Nitrospira</taxon>
    </lineage>
</organism>
<dbReference type="PANTHER" id="PTHR43065">
    <property type="entry name" value="SENSOR HISTIDINE KINASE"/>
    <property type="match status" value="1"/>
</dbReference>